<accession>A0A0M0HQN2</accession>
<evidence type="ECO:0000256" key="2">
    <source>
        <dbReference type="ARBA" id="ARBA00004651"/>
    </source>
</evidence>
<dbReference type="OrthoDB" id="5593498at2"/>
<dbReference type="PANTHER" id="PTHR44936">
    <property type="entry name" value="SENSOR PROTEIN CREC"/>
    <property type="match status" value="1"/>
</dbReference>
<feature type="signal peptide" evidence="10">
    <location>
        <begin position="1"/>
        <end position="22"/>
    </location>
</feature>
<dbReference type="InterPro" id="IPR003661">
    <property type="entry name" value="HisK_dim/P_dom"/>
</dbReference>
<dbReference type="STRING" id="693.AKJ17_05450"/>
<feature type="transmembrane region" description="Helical" evidence="9">
    <location>
        <begin position="243"/>
        <end position="265"/>
    </location>
</feature>
<dbReference type="SUPFAM" id="SSF47384">
    <property type="entry name" value="Homodimeric domain of signal transducing histidine kinase"/>
    <property type="match status" value="1"/>
</dbReference>
<evidence type="ECO:0000256" key="8">
    <source>
        <dbReference type="ARBA" id="ARBA00023012"/>
    </source>
</evidence>
<keyword evidence="10" id="KW-0732">Signal</keyword>
<evidence type="ECO:0000256" key="7">
    <source>
        <dbReference type="ARBA" id="ARBA00022777"/>
    </source>
</evidence>
<evidence type="ECO:0000256" key="6">
    <source>
        <dbReference type="ARBA" id="ARBA00022679"/>
    </source>
</evidence>
<evidence type="ECO:0000313" key="12">
    <source>
        <dbReference type="EMBL" id="KOO04351.1"/>
    </source>
</evidence>
<proteinExistence type="predicted"/>
<dbReference type="Pfam" id="PF02518">
    <property type="entry name" value="HATPase_c"/>
    <property type="match status" value="1"/>
</dbReference>
<dbReference type="InterPro" id="IPR050980">
    <property type="entry name" value="2C_sensor_his_kinase"/>
</dbReference>
<dbReference type="NCBIfam" id="NF041841">
    <property type="entry name" value="his_kin_VxrA"/>
    <property type="match status" value="1"/>
</dbReference>
<evidence type="ECO:0000256" key="1">
    <source>
        <dbReference type="ARBA" id="ARBA00000085"/>
    </source>
</evidence>
<evidence type="ECO:0000256" key="3">
    <source>
        <dbReference type="ARBA" id="ARBA00012438"/>
    </source>
</evidence>
<gene>
    <name evidence="12" type="ORF">AKJ17_05450</name>
</gene>
<dbReference type="PROSITE" id="PS50109">
    <property type="entry name" value="HIS_KIN"/>
    <property type="match status" value="1"/>
</dbReference>
<keyword evidence="4" id="KW-1003">Cell membrane</keyword>
<keyword evidence="13" id="KW-1185">Reference proteome</keyword>
<evidence type="ECO:0000256" key="4">
    <source>
        <dbReference type="ARBA" id="ARBA00022475"/>
    </source>
</evidence>
<dbReference type="SUPFAM" id="SSF55874">
    <property type="entry name" value="ATPase domain of HSP90 chaperone/DNA topoisomerase II/histidine kinase"/>
    <property type="match status" value="1"/>
</dbReference>
<keyword evidence="9" id="KW-0472">Membrane</keyword>
<keyword evidence="9" id="KW-1133">Transmembrane helix</keyword>
<dbReference type="InterPro" id="IPR021821">
    <property type="entry name" value="VxrA_SD"/>
</dbReference>
<dbReference type="PATRIC" id="fig|693.5.peg.1106"/>
<evidence type="ECO:0000256" key="5">
    <source>
        <dbReference type="ARBA" id="ARBA00022553"/>
    </source>
</evidence>
<dbReference type="InterPro" id="IPR036890">
    <property type="entry name" value="HATPase_C_sf"/>
</dbReference>
<dbReference type="GO" id="GO:0005886">
    <property type="term" value="C:plasma membrane"/>
    <property type="evidence" value="ECO:0007669"/>
    <property type="project" value="UniProtKB-SubCell"/>
</dbReference>
<feature type="chain" id="PRO_5005600190" description="histidine kinase" evidence="10">
    <location>
        <begin position="23"/>
        <end position="484"/>
    </location>
</feature>
<dbReference type="InterPro" id="IPR036097">
    <property type="entry name" value="HisK_dim/P_sf"/>
</dbReference>
<dbReference type="CDD" id="cd00082">
    <property type="entry name" value="HisKA"/>
    <property type="match status" value="1"/>
</dbReference>
<dbReference type="AlphaFoldDB" id="A0A0M0HQN2"/>
<dbReference type="Pfam" id="PF11884">
    <property type="entry name" value="DUF3404"/>
    <property type="match status" value="1"/>
</dbReference>
<dbReference type="GO" id="GO:0000155">
    <property type="term" value="F:phosphorelay sensor kinase activity"/>
    <property type="evidence" value="ECO:0007669"/>
    <property type="project" value="InterPro"/>
</dbReference>
<dbReference type="Gene3D" id="3.30.565.10">
    <property type="entry name" value="Histidine kinase-like ATPase, C-terminal domain"/>
    <property type="match status" value="1"/>
</dbReference>
<reference evidence="13" key="1">
    <citation type="submission" date="2015-08" db="EMBL/GenBank/DDBJ databases">
        <title>Vibrio galatheae sp. nov., a novel member of the Vibrionaceae family isolated from the Solomon Islands.</title>
        <authorList>
            <person name="Giubergia S."/>
            <person name="Machado H."/>
            <person name="Mateiu R.V."/>
            <person name="Gram L."/>
        </authorList>
    </citation>
    <scope>NUCLEOTIDE SEQUENCE [LARGE SCALE GENOMIC DNA]</scope>
    <source>
        <strain evidence="13">DSM 19584</strain>
    </source>
</reference>
<dbReference type="SMART" id="SM00388">
    <property type="entry name" value="HisKA"/>
    <property type="match status" value="1"/>
</dbReference>
<dbReference type="EMBL" id="LHPJ01000005">
    <property type="protein sequence ID" value="KOO04351.1"/>
    <property type="molecule type" value="Genomic_DNA"/>
</dbReference>
<dbReference type="EC" id="2.7.13.3" evidence="3"/>
<organism evidence="12 13">
    <name type="scientific">Vibrio nereis</name>
    <dbReference type="NCBI Taxonomy" id="693"/>
    <lineage>
        <taxon>Bacteria</taxon>
        <taxon>Pseudomonadati</taxon>
        <taxon>Pseudomonadota</taxon>
        <taxon>Gammaproteobacteria</taxon>
        <taxon>Vibrionales</taxon>
        <taxon>Vibrionaceae</taxon>
        <taxon>Vibrio</taxon>
    </lineage>
</organism>
<keyword evidence="7 12" id="KW-0418">Kinase</keyword>
<sequence length="484" mass="55190">MLKAALNTIILCLSLGSVSATADSLPERIDTFVDLFEKSDSIVVYDIRNLQSDYPTRLLTPDSMLPQTAAYPLRDVQRLYDLSKKCTGKLPLSPLVTEPLVFTRAMCNGNTLSNKWFARSALIHPGGGTYASRYAEVYPEKQERLQQYMHIKERPLAPKNSLLGRLQRMNEDTILSLIAGSSMFLEHDELWLRKNDHYLVFPAEVWIQNADNAGLQFTLRSESDSCFVQRGNLCWDIEDSSDLLRMSMVALVIANILLVLGWSLYRWNTKRQEMKSRMLILQILTHELRTPIASLSLTVEGFRREFEKLPESVYDEFRRLCEDSRRLRQLAEASKDYLQSDSKPLATEWVPSVQEWLEFKIEEEFDEQIEFTINKDVAAKLNVYWLGTCIDNLLRNAVKYGVGPVELEVNASNQLLTVKVIDQGKLSKKDWRNLRKPFVSKSGLGLGLTIVESMVSRMGGKMSLIGPPTTFILEIPCETDTASR</sequence>
<comment type="caution">
    <text evidence="12">The sequence shown here is derived from an EMBL/GenBank/DDBJ whole genome shotgun (WGS) entry which is preliminary data.</text>
</comment>
<evidence type="ECO:0000256" key="9">
    <source>
        <dbReference type="SAM" id="Phobius"/>
    </source>
</evidence>
<protein>
    <recommendedName>
        <fullName evidence="3">histidine kinase</fullName>
        <ecNumber evidence="3">2.7.13.3</ecNumber>
    </recommendedName>
</protein>
<comment type="catalytic activity">
    <reaction evidence="1">
        <text>ATP + protein L-histidine = ADP + protein N-phospho-L-histidine.</text>
        <dbReference type="EC" id="2.7.13.3"/>
    </reaction>
</comment>
<feature type="domain" description="Histidine kinase" evidence="11">
    <location>
        <begin position="283"/>
        <end position="479"/>
    </location>
</feature>
<dbReference type="InterPro" id="IPR003594">
    <property type="entry name" value="HATPase_dom"/>
</dbReference>
<keyword evidence="5" id="KW-0597">Phosphoprotein</keyword>
<comment type="subcellular location">
    <subcellularLocation>
        <location evidence="2">Cell membrane</location>
        <topology evidence="2">Multi-pass membrane protein</topology>
    </subcellularLocation>
</comment>
<keyword evidence="8" id="KW-0902">Two-component regulatory system</keyword>
<dbReference type="Pfam" id="PF00512">
    <property type="entry name" value="HisKA"/>
    <property type="match status" value="1"/>
</dbReference>
<keyword evidence="9" id="KW-0812">Transmembrane</keyword>
<keyword evidence="6" id="KW-0808">Transferase</keyword>
<evidence type="ECO:0000256" key="10">
    <source>
        <dbReference type="SAM" id="SignalP"/>
    </source>
</evidence>
<dbReference type="Gene3D" id="1.10.287.130">
    <property type="match status" value="1"/>
</dbReference>
<dbReference type="Proteomes" id="UP000037515">
    <property type="component" value="Unassembled WGS sequence"/>
</dbReference>
<dbReference type="PANTHER" id="PTHR44936:SF9">
    <property type="entry name" value="SENSOR PROTEIN CREC"/>
    <property type="match status" value="1"/>
</dbReference>
<name>A0A0M0HQN2_VIBNE</name>
<dbReference type="InterPro" id="IPR005467">
    <property type="entry name" value="His_kinase_dom"/>
</dbReference>
<dbReference type="InterPro" id="IPR049705">
    <property type="entry name" value="VxrA-like"/>
</dbReference>
<evidence type="ECO:0000259" key="11">
    <source>
        <dbReference type="PROSITE" id="PS50109"/>
    </source>
</evidence>
<dbReference type="SMART" id="SM00387">
    <property type="entry name" value="HATPase_c"/>
    <property type="match status" value="1"/>
</dbReference>
<evidence type="ECO:0000313" key="13">
    <source>
        <dbReference type="Proteomes" id="UP000037515"/>
    </source>
</evidence>